<dbReference type="GO" id="GO:0017064">
    <property type="term" value="F:fatty acid amide hydrolase activity"/>
    <property type="evidence" value="ECO:0007669"/>
    <property type="project" value="TreeGrafter"/>
</dbReference>
<comment type="caution">
    <text evidence="8">The sequence shown here is derived from an EMBL/GenBank/DDBJ whole genome shotgun (WGS) entry which is preliminary data.</text>
</comment>
<dbReference type="PANTHER" id="PTHR45847:SF6">
    <property type="entry name" value="FATTY ACID AMIDE HYDROLASE"/>
    <property type="match status" value="1"/>
</dbReference>
<dbReference type="SUPFAM" id="SSF75304">
    <property type="entry name" value="Amidase signature (AS) enzymes"/>
    <property type="match status" value="1"/>
</dbReference>
<evidence type="ECO:0000313" key="8">
    <source>
        <dbReference type="EMBL" id="KAH8093799.1"/>
    </source>
</evidence>
<dbReference type="FunFam" id="3.90.1300.10:FF:000003">
    <property type="entry name" value="Amidase signature enzyme"/>
    <property type="match status" value="1"/>
</dbReference>
<evidence type="ECO:0000256" key="1">
    <source>
        <dbReference type="ARBA" id="ARBA00001311"/>
    </source>
</evidence>
<name>A0A8K0UJT0_9AGAR</name>
<keyword evidence="9" id="KW-1185">Reference proteome</keyword>
<dbReference type="EMBL" id="JAEVFJ010000028">
    <property type="protein sequence ID" value="KAH8093799.1"/>
    <property type="molecule type" value="Genomic_DNA"/>
</dbReference>
<dbReference type="Proteomes" id="UP000813824">
    <property type="component" value="Unassembled WGS sequence"/>
</dbReference>
<comment type="catalytic activity">
    <reaction evidence="1">
        <text>a monocarboxylic acid amide + H2O = a monocarboxylate + NH4(+)</text>
        <dbReference type="Rhea" id="RHEA:12020"/>
        <dbReference type="ChEBI" id="CHEBI:15377"/>
        <dbReference type="ChEBI" id="CHEBI:28938"/>
        <dbReference type="ChEBI" id="CHEBI:35757"/>
        <dbReference type="ChEBI" id="CHEBI:83628"/>
        <dbReference type="EC" id="3.5.1.4"/>
    </reaction>
</comment>
<feature type="binding site" evidence="6">
    <location>
        <begin position="217"/>
        <end position="220"/>
    </location>
    <ligand>
        <name>substrate</name>
    </ligand>
</feature>
<dbReference type="PIRSF" id="PIRSF001221">
    <property type="entry name" value="Amidase_fungi"/>
    <property type="match status" value="1"/>
</dbReference>
<proteinExistence type="inferred from homology"/>
<feature type="active site" description="Charge relay system" evidence="5">
    <location>
        <position position="196"/>
    </location>
</feature>
<reference evidence="8" key="1">
    <citation type="journal article" date="2021" name="New Phytol.">
        <title>Evolutionary innovations through gain and loss of genes in the ectomycorrhizal Boletales.</title>
        <authorList>
            <person name="Wu G."/>
            <person name="Miyauchi S."/>
            <person name="Morin E."/>
            <person name="Kuo A."/>
            <person name="Drula E."/>
            <person name="Varga T."/>
            <person name="Kohler A."/>
            <person name="Feng B."/>
            <person name="Cao Y."/>
            <person name="Lipzen A."/>
            <person name="Daum C."/>
            <person name="Hundley H."/>
            <person name="Pangilinan J."/>
            <person name="Johnson J."/>
            <person name="Barry K."/>
            <person name="LaButti K."/>
            <person name="Ng V."/>
            <person name="Ahrendt S."/>
            <person name="Min B."/>
            <person name="Choi I.G."/>
            <person name="Park H."/>
            <person name="Plett J.M."/>
            <person name="Magnuson J."/>
            <person name="Spatafora J.W."/>
            <person name="Nagy L.G."/>
            <person name="Henrissat B."/>
            <person name="Grigoriev I.V."/>
            <person name="Yang Z.L."/>
            <person name="Xu J."/>
            <person name="Martin F.M."/>
        </authorList>
    </citation>
    <scope>NUCLEOTIDE SEQUENCE</scope>
    <source>
        <strain evidence="8">KKN 215</strain>
    </source>
</reference>
<dbReference type="GO" id="GO:0009062">
    <property type="term" value="P:fatty acid catabolic process"/>
    <property type="evidence" value="ECO:0007669"/>
    <property type="project" value="TreeGrafter"/>
</dbReference>
<dbReference type="GO" id="GO:0004040">
    <property type="term" value="F:amidase activity"/>
    <property type="evidence" value="ECO:0007669"/>
    <property type="project" value="UniProtKB-EC"/>
</dbReference>
<feature type="binding site" evidence="6">
    <location>
        <position position="170"/>
    </location>
    <ligand>
        <name>substrate</name>
    </ligand>
</feature>
<dbReference type="AlphaFoldDB" id="A0A8K0UJT0"/>
<dbReference type="InterPro" id="IPR023631">
    <property type="entry name" value="Amidase_dom"/>
</dbReference>
<organism evidence="8 9">
    <name type="scientific">Cristinia sonorae</name>
    <dbReference type="NCBI Taxonomy" id="1940300"/>
    <lineage>
        <taxon>Eukaryota</taxon>
        <taxon>Fungi</taxon>
        <taxon>Dikarya</taxon>
        <taxon>Basidiomycota</taxon>
        <taxon>Agaricomycotina</taxon>
        <taxon>Agaricomycetes</taxon>
        <taxon>Agaricomycetidae</taxon>
        <taxon>Agaricales</taxon>
        <taxon>Pleurotineae</taxon>
        <taxon>Stephanosporaceae</taxon>
        <taxon>Cristinia</taxon>
    </lineage>
</organism>
<dbReference type="InterPro" id="IPR052096">
    <property type="entry name" value="Endocannabinoid_amidase"/>
</dbReference>
<dbReference type="PANTHER" id="PTHR45847">
    <property type="entry name" value="FATTY ACID AMIDE HYDROLASE"/>
    <property type="match status" value="1"/>
</dbReference>
<dbReference type="Pfam" id="PF01425">
    <property type="entry name" value="Amidase"/>
    <property type="match status" value="1"/>
</dbReference>
<evidence type="ECO:0000256" key="6">
    <source>
        <dbReference type="PIRSR" id="PIRSR001221-2"/>
    </source>
</evidence>
<dbReference type="InterPro" id="IPR036928">
    <property type="entry name" value="AS_sf"/>
</dbReference>
<feature type="active site" description="Charge relay system" evidence="5">
    <location>
        <position position="121"/>
    </location>
</feature>
<accession>A0A8K0UJT0</accession>
<evidence type="ECO:0000256" key="3">
    <source>
        <dbReference type="ARBA" id="ARBA00012922"/>
    </source>
</evidence>
<keyword evidence="4" id="KW-0378">Hydrolase</keyword>
<evidence type="ECO:0000256" key="4">
    <source>
        <dbReference type="ARBA" id="ARBA00022801"/>
    </source>
</evidence>
<dbReference type="EC" id="3.5.1.4" evidence="3"/>
<feature type="active site" description="Acyl-ester intermediate" evidence="5">
    <location>
        <position position="220"/>
    </location>
</feature>
<dbReference type="OrthoDB" id="6428749at2759"/>
<sequence length="580" mass="62230">MWPFTSSSSFTAVVQSKQEERGQALIKALASSSAAHGTADSAVYLAASASTIVDHIASGQWTASEVLEAYIARAVLAQSTTNCLTEVFFQEARKDAQLLDKEFAITGKLKGPLHGVPVSFKDNYDIIGHDSTMGFTSRAHLPAQKDAEIVALVRKAGGIPFVKTNIPQTMMFFECINPLWGRTTNPFSPEHTSGGSSGGEAALLRMDGSALGWGTDIGGSIRIPTGYCGVYGLKFSFGRASTVGAHSTMPGFETIQAVTGPLARTVDDIELAARLVVGQAGSGYHPAPVPYRQVELPSKLKFGYYTSDNFIKASPACKRAVQESVAALRAAGHECVEITIPDPKTTMGIFLAASGADGFKTLTSEIGQDPTQSELTVTLSGPNLWGWLRNIVKWIVGGVLNDPIVAHIVDSQRRRPVNEFFKVTMEKEAYAATFQEQIWERHKLDGIICPISALPALPHGAVTYVAALSCATIVYNVVESPVGSVPVTRVDPDLDVVTEEWSDPSVGSGHGSHLMEGLLYKGKTPFYDAKKMAGLPVGVQVVGKKWEDEKVVEMMKVLDRALGKRGFEPGSWKAPQNLKA</sequence>
<evidence type="ECO:0000259" key="7">
    <source>
        <dbReference type="Pfam" id="PF01425"/>
    </source>
</evidence>
<evidence type="ECO:0000256" key="2">
    <source>
        <dbReference type="ARBA" id="ARBA00009199"/>
    </source>
</evidence>
<dbReference type="Gene3D" id="3.90.1300.10">
    <property type="entry name" value="Amidase signature (AS) domain"/>
    <property type="match status" value="1"/>
</dbReference>
<feature type="binding site" evidence="6">
    <location>
        <position position="196"/>
    </location>
    <ligand>
        <name>substrate</name>
    </ligand>
</feature>
<protein>
    <recommendedName>
        <fullName evidence="3">amidase</fullName>
        <ecNumber evidence="3">3.5.1.4</ecNumber>
    </recommendedName>
</protein>
<gene>
    <name evidence="8" type="ORF">BXZ70DRAFT_383927</name>
</gene>
<comment type="similarity">
    <text evidence="2">Belongs to the amidase family.</text>
</comment>
<evidence type="ECO:0000256" key="5">
    <source>
        <dbReference type="PIRSR" id="PIRSR001221-1"/>
    </source>
</evidence>
<feature type="domain" description="Amidase" evidence="7">
    <location>
        <begin position="65"/>
        <end position="551"/>
    </location>
</feature>
<evidence type="ECO:0000313" key="9">
    <source>
        <dbReference type="Proteomes" id="UP000813824"/>
    </source>
</evidence>